<evidence type="ECO:0000313" key="2">
    <source>
        <dbReference type="EMBL" id="PVZ14376.1"/>
    </source>
</evidence>
<comment type="caution">
    <text evidence="2">The sequence shown here is derived from an EMBL/GenBank/DDBJ whole genome shotgun (WGS) entry which is preliminary data.</text>
</comment>
<sequence length="327" mass="34434">MTVAVTGATGTFGSSLLPLLALDPRVAGVVGVSRHPDSGTGTDRRAEFRRGDVRDQASLESAFRGADVVVHLAYDITGTTNPGAVETVNAEGARAAFRAAVAAGARRFVYASSVAAYGFSDRNPIGMPESHPLGVHDRFFYARDKARSEQLLAAESAHHPEVEVHVLRPSGVVGPELVGAKLPLPGPLAALGGPLLAAARQYTRLGLPLAVPAFPLQLVHQDDVGEALRRCALGDGPAGPYNIAGDGVVTLAELARELGARVLELPAEVAAVPSRAVMSLPLPLPYPLQWIAAGTYPAIMDTTRAKEELGWRPRFTGLGAWRDTVRR</sequence>
<dbReference type="OrthoDB" id="3338687at2"/>
<dbReference type="RefSeq" id="WP_116706834.1">
    <property type="nucleotide sequence ID" value="NZ_QEKW01000001.1"/>
</dbReference>
<keyword evidence="3" id="KW-1185">Reference proteome</keyword>
<dbReference type="PANTHER" id="PTHR43245:SF52">
    <property type="entry name" value="NAD-DEPENDENT EPIMERASE_DEHYDRATASE"/>
    <property type="match status" value="1"/>
</dbReference>
<dbReference type="SUPFAM" id="SSF51735">
    <property type="entry name" value="NAD(P)-binding Rossmann-fold domains"/>
    <property type="match status" value="1"/>
</dbReference>
<evidence type="ECO:0000313" key="3">
    <source>
        <dbReference type="Proteomes" id="UP000245639"/>
    </source>
</evidence>
<reference evidence="2 3" key="1">
    <citation type="submission" date="2018-04" db="EMBL/GenBank/DDBJ databases">
        <title>Genomic Encyclopedia of Type Strains, Phase IV (KMG-IV): sequencing the most valuable type-strain genomes for metagenomic binning, comparative biology and taxonomic classification.</title>
        <authorList>
            <person name="Goeker M."/>
        </authorList>
    </citation>
    <scope>NUCLEOTIDE SEQUENCE [LARGE SCALE GENOMIC DNA]</scope>
    <source>
        <strain evidence="2 3">DSM 45771</strain>
    </source>
</reference>
<proteinExistence type="predicted"/>
<gene>
    <name evidence="2" type="ORF">C8D89_101240</name>
</gene>
<dbReference type="PANTHER" id="PTHR43245">
    <property type="entry name" value="BIFUNCTIONAL POLYMYXIN RESISTANCE PROTEIN ARNA"/>
    <property type="match status" value="1"/>
</dbReference>
<feature type="domain" description="NAD-dependent epimerase/dehydratase" evidence="1">
    <location>
        <begin position="3"/>
        <end position="176"/>
    </location>
</feature>
<accession>A0A2U1FQF1</accession>
<dbReference type="AlphaFoldDB" id="A0A2U1FQF1"/>
<evidence type="ECO:0000259" key="1">
    <source>
        <dbReference type="Pfam" id="PF01370"/>
    </source>
</evidence>
<dbReference type="InterPro" id="IPR050177">
    <property type="entry name" value="Lipid_A_modif_metabolic_enz"/>
</dbReference>
<dbReference type="EMBL" id="QEKW01000001">
    <property type="protein sequence ID" value="PVZ14376.1"/>
    <property type="molecule type" value="Genomic_DNA"/>
</dbReference>
<dbReference type="Proteomes" id="UP000245639">
    <property type="component" value="Unassembled WGS sequence"/>
</dbReference>
<name>A0A2U1FQF1_9PSEU</name>
<protein>
    <submittedName>
        <fullName evidence="2">Nucleoside-diphosphate-sugar epimerase</fullName>
    </submittedName>
</protein>
<organism evidence="2 3">
    <name type="scientific">Actinomycetospora cinnamomea</name>
    <dbReference type="NCBI Taxonomy" id="663609"/>
    <lineage>
        <taxon>Bacteria</taxon>
        <taxon>Bacillati</taxon>
        <taxon>Actinomycetota</taxon>
        <taxon>Actinomycetes</taxon>
        <taxon>Pseudonocardiales</taxon>
        <taxon>Pseudonocardiaceae</taxon>
        <taxon>Actinomycetospora</taxon>
    </lineage>
</organism>
<dbReference type="Pfam" id="PF01370">
    <property type="entry name" value="Epimerase"/>
    <property type="match status" value="1"/>
</dbReference>
<dbReference type="InterPro" id="IPR001509">
    <property type="entry name" value="Epimerase_deHydtase"/>
</dbReference>
<dbReference type="InterPro" id="IPR036291">
    <property type="entry name" value="NAD(P)-bd_dom_sf"/>
</dbReference>
<dbReference type="Gene3D" id="3.40.50.720">
    <property type="entry name" value="NAD(P)-binding Rossmann-like Domain"/>
    <property type="match status" value="1"/>
</dbReference>